<comment type="caution">
    <text evidence="4">The sequence shown here is derived from an EMBL/GenBank/DDBJ whole genome shotgun (WGS) entry which is preliminary data.</text>
</comment>
<dbReference type="PANTHER" id="PTHR12286:SF5">
    <property type="entry name" value="SACCHAROPINE DEHYDROGENASE-LIKE OXIDOREDUCTASE"/>
    <property type="match status" value="1"/>
</dbReference>
<keyword evidence="5" id="KW-1185">Reference proteome</keyword>
<keyword evidence="2" id="KW-0472">Membrane</keyword>
<reference evidence="4" key="1">
    <citation type="submission" date="2021-12" db="EMBL/GenBank/DDBJ databases">
        <title>Convergent genome expansion in fungi linked to evolution of root-endophyte symbiosis.</title>
        <authorList>
            <consortium name="DOE Joint Genome Institute"/>
            <person name="Ke Y.-H."/>
            <person name="Bonito G."/>
            <person name="Liao H.-L."/>
            <person name="Looney B."/>
            <person name="Rojas-Flechas A."/>
            <person name="Nash J."/>
            <person name="Hameed K."/>
            <person name="Schadt C."/>
            <person name="Martin F."/>
            <person name="Crous P.W."/>
            <person name="Miettinen O."/>
            <person name="Magnuson J.K."/>
            <person name="Labbe J."/>
            <person name="Jacobson D."/>
            <person name="Doktycz M.J."/>
            <person name="Veneault-Fourrey C."/>
            <person name="Kuo A."/>
            <person name="Mondo S."/>
            <person name="Calhoun S."/>
            <person name="Riley R."/>
            <person name="Ohm R."/>
            <person name="LaButti K."/>
            <person name="Andreopoulos B."/>
            <person name="Pangilinan J."/>
            <person name="Nolan M."/>
            <person name="Tritt A."/>
            <person name="Clum A."/>
            <person name="Lipzen A."/>
            <person name="Daum C."/>
            <person name="Barry K."/>
            <person name="Grigoriev I.V."/>
            <person name="Vilgalys R."/>
        </authorList>
    </citation>
    <scope>NUCLEOTIDE SEQUENCE</scope>
    <source>
        <strain evidence="4">PMI_201</strain>
    </source>
</reference>
<sequence>MATREFDLVLLGPTGYTGKYTAEYIYKAFPTTLKWALAGRSASKIEAVVREVKNVNVDRPDPEIIPVQLNKSELDALAKRTRLIINCVGPYHLYSTPVVAACAENGTHYVDVTGETPWLRRVIPQYHETAKENGAIIVPSCGVESAPLDILTWYAADFTRAKLSADPTETVGCIYDIKSAGPSGGTASTILTTLETLSIPELLKSSDSKCLIASPLPPTRITPRKSLFELIFGVREVSELGALTTSPTGMADEAIVNRSSTLMPNHYGPRFSIRQYLRVRNVFVGVLFHYAFTIGISLLVLAPFRWVARKLWPAPGSGPTKQEVEDDITEYRLVMSTNQKGANGKPKTVLGSTSYRGGQYELTAVAVGCAARVILENEKKIKSISAGIVTPATLGQEYVEELEKGGFKIGAKILDE</sequence>
<feature type="domain" description="Saccharopine dehydrogenase NADP binding" evidence="3">
    <location>
        <begin position="9"/>
        <end position="138"/>
    </location>
</feature>
<dbReference type="EMBL" id="JAJTJA010000001">
    <property type="protein sequence ID" value="KAH8705272.1"/>
    <property type="molecule type" value="Genomic_DNA"/>
</dbReference>
<organism evidence="4 5">
    <name type="scientific">Talaromyces proteolyticus</name>
    <dbReference type="NCBI Taxonomy" id="1131652"/>
    <lineage>
        <taxon>Eukaryota</taxon>
        <taxon>Fungi</taxon>
        <taxon>Dikarya</taxon>
        <taxon>Ascomycota</taxon>
        <taxon>Pezizomycotina</taxon>
        <taxon>Eurotiomycetes</taxon>
        <taxon>Eurotiomycetidae</taxon>
        <taxon>Eurotiales</taxon>
        <taxon>Trichocomaceae</taxon>
        <taxon>Talaromyces</taxon>
        <taxon>Talaromyces sect. Bacilispori</taxon>
    </lineage>
</organism>
<dbReference type="PANTHER" id="PTHR12286">
    <property type="entry name" value="SACCHAROPINE DEHYDROGENASE-LIKE OXIDOREDUCTASE"/>
    <property type="match status" value="1"/>
</dbReference>
<keyword evidence="2" id="KW-1133">Transmembrane helix</keyword>
<dbReference type="InterPro" id="IPR036291">
    <property type="entry name" value="NAD(P)-bd_dom_sf"/>
</dbReference>
<dbReference type="Gene3D" id="3.40.50.720">
    <property type="entry name" value="NAD(P)-binding Rossmann-like Domain"/>
    <property type="match status" value="1"/>
</dbReference>
<comment type="similarity">
    <text evidence="1">Belongs to the saccharopine dehydrogenase family.</text>
</comment>
<dbReference type="GeneID" id="70243138"/>
<dbReference type="GO" id="GO:0005811">
    <property type="term" value="C:lipid droplet"/>
    <property type="evidence" value="ECO:0007669"/>
    <property type="project" value="TreeGrafter"/>
</dbReference>
<evidence type="ECO:0000313" key="5">
    <source>
        <dbReference type="Proteomes" id="UP001201262"/>
    </source>
</evidence>
<protein>
    <submittedName>
        <fullName evidence="4">Saccharopine dehydrogenase-domain-containing protein</fullName>
    </submittedName>
</protein>
<dbReference type="AlphaFoldDB" id="A0AAD4L0H8"/>
<dbReference type="InterPro" id="IPR005097">
    <property type="entry name" value="Sacchrp_dh_NADP-bd"/>
</dbReference>
<dbReference type="RefSeq" id="XP_046077893.1">
    <property type="nucleotide sequence ID" value="XM_046212851.1"/>
</dbReference>
<accession>A0AAD4L0H8</accession>
<dbReference type="GO" id="GO:0009247">
    <property type="term" value="P:glycolipid biosynthetic process"/>
    <property type="evidence" value="ECO:0007669"/>
    <property type="project" value="TreeGrafter"/>
</dbReference>
<dbReference type="SUPFAM" id="SSF51735">
    <property type="entry name" value="NAD(P)-binding Rossmann-fold domains"/>
    <property type="match status" value="1"/>
</dbReference>
<proteinExistence type="inferred from homology"/>
<dbReference type="GO" id="GO:0005739">
    <property type="term" value="C:mitochondrion"/>
    <property type="evidence" value="ECO:0007669"/>
    <property type="project" value="TreeGrafter"/>
</dbReference>
<evidence type="ECO:0000256" key="1">
    <source>
        <dbReference type="ARBA" id="ARBA00038048"/>
    </source>
</evidence>
<evidence type="ECO:0000313" key="4">
    <source>
        <dbReference type="EMBL" id="KAH8705272.1"/>
    </source>
</evidence>
<evidence type="ECO:0000259" key="3">
    <source>
        <dbReference type="Pfam" id="PF03435"/>
    </source>
</evidence>
<keyword evidence="2" id="KW-0812">Transmembrane</keyword>
<dbReference type="Proteomes" id="UP001201262">
    <property type="component" value="Unassembled WGS sequence"/>
</dbReference>
<dbReference type="Pfam" id="PF03435">
    <property type="entry name" value="Sacchrp_dh_NADP"/>
    <property type="match status" value="1"/>
</dbReference>
<dbReference type="GO" id="GO:0005886">
    <property type="term" value="C:plasma membrane"/>
    <property type="evidence" value="ECO:0007669"/>
    <property type="project" value="TreeGrafter"/>
</dbReference>
<gene>
    <name evidence="4" type="ORF">BGW36DRAFT_332436</name>
</gene>
<evidence type="ECO:0000256" key="2">
    <source>
        <dbReference type="SAM" id="Phobius"/>
    </source>
</evidence>
<feature type="transmembrane region" description="Helical" evidence="2">
    <location>
        <begin position="282"/>
        <end position="302"/>
    </location>
</feature>
<name>A0AAD4L0H8_9EURO</name>
<dbReference type="InterPro" id="IPR051276">
    <property type="entry name" value="Saccharopine_DH-like_oxidrdct"/>
</dbReference>